<dbReference type="Proteomes" id="UP001281147">
    <property type="component" value="Unassembled WGS sequence"/>
</dbReference>
<gene>
    <name evidence="1" type="ORF">LTR37_011241</name>
</gene>
<name>A0ACC3N2R9_9PEZI</name>
<proteinExistence type="predicted"/>
<accession>A0ACC3N2R9</accession>
<protein>
    <submittedName>
        <fullName evidence="1">Uncharacterized protein</fullName>
    </submittedName>
</protein>
<reference evidence="1" key="1">
    <citation type="submission" date="2023-07" db="EMBL/GenBank/DDBJ databases">
        <title>Black Yeasts Isolated from many extreme environments.</title>
        <authorList>
            <person name="Coleine C."/>
            <person name="Stajich J.E."/>
            <person name="Selbmann L."/>
        </authorList>
    </citation>
    <scope>NUCLEOTIDE SEQUENCE</scope>
    <source>
        <strain evidence="1">CCFEE 5714</strain>
    </source>
</reference>
<comment type="caution">
    <text evidence="1">The sequence shown here is derived from an EMBL/GenBank/DDBJ whole genome shotgun (WGS) entry which is preliminary data.</text>
</comment>
<evidence type="ECO:0000313" key="1">
    <source>
        <dbReference type="EMBL" id="KAK3708911.1"/>
    </source>
</evidence>
<dbReference type="EMBL" id="JAUTXU010000097">
    <property type="protein sequence ID" value="KAK3708911.1"/>
    <property type="molecule type" value="Genomic_DNA"/>
</dbReference>
<keyword evidence="2" id="KW-1185">Reference proteome</keyword>
<evidence type="ECO:0000313" key="2">
    <source>
        <dbReference type="Proteomes" id="UP001281147"/>
    </source>
</evidence>
<organism evidence="1 2">
    <name type="scientific">Vermiconidia calcicola</name>
    <dbReference type="NCBI Taxonomy" id="1690605"/>
    <lineage>
        <taxon>Eukaryota</taxon>
        <taxon>Fungi</taxon>
        <taxon>Dikarya</taxon>
        <taxon>Ascomycota</taxon>
        <taxon>Pezizomycotina</taxon>
        <taxon>Dothideomycetes</taxon>
        <taxon>Dothideomycetidae</taxon>
        <taxon>Mycosphaerellales</taxon>
        <taxon>Extremaceae</taxon>
        <taxon>Vermiconidia</taxon>
    </lineage>
</organism>
<sequence length="253" mass="28628">MAPWTSDFDVTSKVISIRCTGSNVTCNVHEDLLEQLSASAPFSAAKKDGAIWELDLPHDGFKHFAHWLYQGELDVRGDDREKTMLELISAHEVGRKMCCVRFQDLVIDGIIDNLRDIYNDVWLGMFLSQWLQEFPSGSLGRQLLLDWLMYSETNSIRIIDGSGNGNSSAYSTLTATGDSDFVKTFARQILLVLGKTDFAQMADDEDTSIMTILGFMNKQAEGGFEKLGEQAWKRNLCEYHHHTKLRQPCYKAE</sequence>